<dbReference type="Proteomes" id="UP000218899">
    <property type="component" value="Chromosome"/>
</dbReference>
<dbReference type="KEGG" id="sva:SVA_1510"/>
<gene>
    <name evidence="1" type="ORF">SVA_1510</name>
</gene>
<dbReference type="EMBL" id="AP014936">
    <property type="protein sequence ID" value="BAU48072.1"/>
    <property type="molecule type" value="Genomic_DNA"/>
</dbReference>
<evidence type="ECO:0000313" key="2">
    <source>
        <dbReference type="Proteomes" id="UP000218899"/>
    </source>
</evidence>
<evidence type="ECO:0000313" key="1">
    <source>
        <dbReference type="EMBL" id="BAU48072.1"/>
    </source>
</evidence>
<keyword evidence="2" id="KW-1185">Reference proteome</keyword>
<sequence length="382" mass="42764">MAVGALILAAGTARAAEWIVEPSIAVESLYDDNVDLTIDDTESVSGYLILPRLQVKANTEVSKTALDGYVAYTDYGDSDVEDKSEVATYLTSERQTSERGTLGLRGEYRRDTLFERTDFGPGTGNIRDVDIGLSRDTEVRRHFWMLEPSWNWLLSERSAVRFGYRHTDSRYTNATGTDLVDYTEQGVSTTYSRSLTDRSDVNVTVNAARFEPDIDEEATTLQLLAGLRRAFSDTLRGNFGAGVSRTRTESGAAEDTSSGFVFSAGLEQRAETSTLDGVISSDVTPSGLGRTVRSDQIRVRWTLQTAPTVQFVLQTHLLRNRALEGDDPAVDRRYYELQPELRWQWLEDLFLSGSYRYRRQKFDADPDSAQSNAFFLGFAYSL</sequence>
<dbReference type="AlphaFoldDB" id="A0A1B4V658"/>
<reference evidence="1 2" key="1">
    <citation type="submission" date="2015-08" db="EMBL/GenBank/DDBJ databases">
        <title>Complete genome sequence of Sulfurifustis variabilis.</title>
        <authorList>
            <person name="Miura A."/>
            <person name="Kojima H."/>
            <person name="Fukui M."/>
        </authorList>
    </citation>
    <scope>NUCLEOTIDE SEQUENCE [LARGE SCALE GENOMIC DNA]</scope>
    <source>
        <strain evidence="2">skN76</strain>
    </source>
</reference>
<dbReference type="OrthoDB" id="5753514at2"/>
<accession>A0A1B4V658</accession>
<dbReference type="SUPFAM" id="SSF56935">
    <property type="entry name" value="Porins"/>
    <property type="match status" value="1"/>
</dbReference>
<dbReference type="RefSeq" id="WP_096460620.1">
    <property type="nucleotide sequence ID" value="NZ_AP014936.1"/>
</dbReference>
<proteinExistence type="predicted"/>
<organism evidence="1 2">
    <name type="scientific">Sulfurifustis variabilis</name>
    <dbReference type="NCBI Taxonomy" id="1675686"/>
    <lineage>
        <taxon>Bacteria</taxon>
        <taxon>Pseudomonadati</taxon>
        <taxon>Pseudomonadota</taxon>
        <taxon>Gammaproteobacteria</taxon>
        <taxon>Acidiferrobacterales</taxon>
        <taxon>Acidiferrobacteraceae</taxon>
        <taxon>Sulfurifustis</taxon>
    </lineage>
</organism>
<evidence type="ECO:0008006" key="3">
    <source>
        <dbReference type="Google" id="ProtNLM"/>
    </source>
</evidence>
<name>A0A1B4V658_9GAMM</name>
<protein>
    <recommendedName>
        <fullName evidence="3">Outer membrane beta-barrel protein</fullName>
    </recommendedName>
</protein>